<evidence type="ECO:0000256" key="1">
    <source>
        <dbReference type="ARBA" id="ARBA00004147"/>
    </source>
</evidence>
<dbReference type="GO" id="GO:0000166">
    <property type="term" value="F:nucleotide binding"/>
    <property type="evidence" value="ECO:0007669"/>
    <property type="project" value="UniProtKB-KW"/>
</dbReference>
<keyword evidence="3" id="KW-0808">Transferase</keyword>
<dbReference type="InterPro" id="IPR001301">
    <property type="entry name" value="Gemini_AL1_CLV"/>
</dbReference>
<evidence type="ECO:0000256" key="4">
    <source>
        <dbReference type="ARBA" id="ARBA00022695"/>
    </source>
</evidence>
<keyword evidence="8" id="KW-0547">Nucleotide-binding</keyword>
<dbReference type="SUPFAM" id="SSF55464">
    <property type="entry name" value="Origin of replication-binding domain, RBD-like"/>
    <property type="match status" value="1"/>
</dbReference>
<evidence type="ECO:0000256" key="11">
    <source>
        <dbReference type="ARBA" id="ARBA00023124"/>
    </source>
</evidence>
<keyword evidence="6" id="KW-0540">Nuclease</keyword>
<accession>A0A858NEX3</accession>
<protein>
    <submittedName>
        <fullName evidence="16">Replication-associated protein</fullName>
    </submittedName>
</protein>
<dbReference type="GO" id="GO:0005198">
    <property type="term" value="F:structural molecule activity"/>
    <property type="evidence" value="ECO:0007669"/>
    <property type="project" value="InterPro"/>
</dbReference>
<dbReference type="PRINTS" id="PR00228">
    <property type="entry name" value="GEMCOATCLVL1"/>
</dbReference>
<dbReference type="GO" id="GO:0016779">
    <property type="term" value="F:nucleotidyltransferase activity"/>
    <property type="evidence" value="ECO:0007669"/>
    <property type="project" value="UniProtKB-KW"/>
</dbReference>
<comment type="subcellular location">
    <subcellularLocation>
        <location evidence="1">Host nucleus</location>
    </subcellularLocation>
</comment>
<dbReference type="Pfam" id="PF00799">
    <property type="entry name" value="Gemini_AL1"/>
    <property type="match status" value="1"/>
</dbReference>
<evidence type="ECO:0000256" key="8">
    <source>
        <dbReference type="ARBA" id="ARBA00022741"/>
    </source>
</evidence>
<feature type="domain" description="CRESS-DNA virus Rep endonuclease" evidence="15">
    <location>
        <begin position="7"/>
        <end position="111"/>
    </location>
</feature>
<dbReference type="EMBL" id="MT309831">
    <property type="protein sequence ID" value="QJB18580.1"/>
    <property type="molecule type" value="Genomic_DNA"/>
</dbReference>
<reference evidence="16" key="1">
    <citation type="submission" date="2020-04" db="EMBL/GenBank/DDBJ databases">
        <title>Genomes of microviruses in a sewage oxidation pond.</title>
        <authorList>
            <person name="Schreck J."/>
            <person name="Kraberger S."/>
            <person name="Scotch M."/>
            <person name="Halden R.U."/>
            <person name="Varsani A."/>
        </authorList>
    </citation>
    <scope>NUCLEOTIDE SEQUENCE</scope>
    <source>
        <strain evidence="16">6538_295</strain>
    </source>
</reference>
<evidence type="ECO:0000256" key="2">
    <source>
        <dbReference type="ARBA" id="ARBA00022562"/>
    </source>
</evidence>
<keyword evidence="10" id="KW-0378">Hydrolase</keyword>
<evidence type="ECO:0000256" key="13">
    <source>
        <dbReference type="PIRSR" id="PIRSR601191-1"/>
    </source>
</evidence>
<evidence type="ECO:0000256" key="9">
    <source>
        <dbReference type="ARBA" id="ARBA00022759"/>
    </source>
</evidence>
<evidence type="ECO:0000313" key="16">
    <source>
        <dbReference type="EMBL" id="QJB18580.1"/>
    </source>
</evidence>
<dbReference type="InterPro" id="IPR049912">
    <property type="entry name" value="CRESS_DNA_REP"/>
</dbReference>
<keyword evidence="9" id="KW-0255">Endonuclease</keyword>
<feature type="active site" description="For DNA cleavage activity" evidence="13">
    <location>
        <position position="94"/>
    </location>
</feature>
<dbReference type="GO" id="GO:0004519">
    <property type="term" value="F:endonuclease activity"/>
    <property type="evidence" value="ECO:0007669"/>
    <property type="project" value="UniProtKB-KW"/>
</dbReference>
<dbReference type="PROSITE" id="PS52020">
    <property type="entry name" value="CRESS_DNA_REP"/>
    <property type="match status" value="1"/>
</dbReference>
<organism evidence="16">
    <name type="scientific">Genomoviridae sp</name>
    <dbReference type="NCBI Taxonomy" id="2202565"/>
    <lineage>
        <taxon>Viruses</taxon>
        <taxon>Monodnaviria</taxon>
        <taxon>Shotokuvirae</taxon>
        <taxon>Cressdnaviricota</taxon>
        <taxon>Repensiviricetes</taxon>
        <taxon>Geplafuvirales</taxon>
        <taxon>Genomoviridae</taxon>
    </lineage>
</organism>
<dbReference type="GO" id="GO:0006260">
    <property type="term" value="P:DNA replication"/>
    <property type="evidence" value="ECO:0007669"/>
    <property type="project" value="UniProtKB-KW"/>
</dbReference>
<evidence type="ECO:0000256" key="7">
    <source>
        <dbReference type="ARBA" id="ARBA00022723"/>
    </source>
</evidence>
<evidence type="ECO:0000256" key="12">
    <source>
        <dbReference type="ARBA" id="ARBA00023125"/>
    </source>
</evidence>
<evidence type="ECO:0000256" key="10">
    <source>
        <dbReference type="ARBA" id="ARBA00022801"/>
    </source>
</evidence>
<feature type="binding site" evidence="14">
    <location>
        <position position="56"/>
    </location>
    <ligand>
        <name>a divalent metal cation</name>
        <dbReference type="ChEBI" id="CHEBI:60240"/>
    </ligand>
</feature>
<name>A0A858NEX3_9VIRU</name>
<keyword evidence="4" id="KW-0548">Nucleotidyltransferase</keyword>
<evidence type="ECO:0000259" key="15">
    <source>
        <dbReference type="PROSITE" id="PS52020"/>
    </source>
</evidence>
<evidence type="ECO:0000256" key="5">
    <source>
        <dbReference type="ARBA" id="ARBA00022705"/>
    </source>
</evidence>
<dbReference type="Gene3D" id="3.40.1310.20">
    <property type="match status" value="1"/>
</dbReference>
<dbReference type="GO" id="GO:0003677">
    <property type="term" value="F:DNA binding"/>
    <property type="evidence" value="ECO:0007669"/>
    <property type="project" value="UniProtKB-KW"/>
</dbReference>
<feature type="binding site" evidence="14">
    <location>
        <position position="46"/>
    </location>
    <ligand>
        <name>a divalent metal cation</name>
        <dbReference type="ChEBI" id="CHEBI:60240"/>
    </ligand>
</feature>
<dbReference type="GO" id="GO:0042025">
    <property type="term" value="C:host cell nucleus"/>
    <property type="evidence" value="ECO:0007669"/>
    <property type="project" value="UniProtKB-SubCell"/>
</dbReference>
<evidence type="ECO:0000256" key="6">
    <source>
        <dbReference type="ARBA" id="ARBA00022722"/>
    </source>
</evidence>
<proteinExistence type="predicted"/>
<dbReference type="GO" id="GO:0016787">
    <property type="term" value="F:hydrolase activity"/>
    <property type="evidence" value="ECO:0007669"/>
    <property type="project" value="UniProtKB-KW"/>
</dbReference>
<keyword evidence="2" id="KW-1048">Host nucleus</keyword>
<keyword evidence="12" id="KW-0238">DNA-binding</keyword>
<evidence type="ECO:0000256" key="14">
    <source>
        <dbReference type="PIRSR" id="PIRSR601191-2"/>
    </source>
</evidence>
<evidence type="ECO:0000256" key="3">
    <source>
        <dbReference type="ARBA" id="ARBA00022679"/>
    </source>
</evidence>
<keyword evidence="7 14" id="KW-0479">Metal-binding</keyword>
<dbReference type="InterPro" id="IPR001191">
    <property type="entry name" value="Gemini_AL1_REP"/>
</dbReference>
<dbReference type="PRINTS" id="PR00227">
    <property type="entry name" value="GEMCOATAL1"/>
</dbReference>
<comment type="cofactor">
    <cofactor evidence="14">
        <name>Mg(2+)</name>
        <dbReference type="ChEBI" id="CHEBI:18420"/>
    </cofactor>
    <cofactor evidence="14">
        <name>Mn(2+)</name>
        <dbReference type="ChEBI" id="CHEBI:29035"/>
    </cofactor>
    <text evidence="14">Divalent metal cations, possibly Mg(2+) or Mn(2+).</text>
</comment>
<sequence length="317" mass="36672">MPASSFSFDGSHVFLTYPQCGSLSKERVRDFLLVELGVRRFLVASELHSDGQPHIHAYASWETRRRFVGAGCFDVDGHHPNIQKPRSAKAVAEYCGKYDTEALRNFEIAELESGGRDAGWRSLLRDCPDAKTFLARVEEHYPRDLCLSLERLLQFCEWRWGTDRIGYSGRTRDEFLEPDELREWVRLSLELGGERPLSLLLVGASKLGKTEWARSLGPHMYFCGQFNLDDWDDEATYIVLDDFNIKFFPQWKSFFGAQKQFVLTDKYRKKRTVKWGRPLIWLCNRDGDPRGALSGVELEWLRANAIMVDIFSPLFIQ</sequence>
<keyword evidence="5" id="KW-0235">DNA replication</keyword>
<feature type="binding site" evidence="14">
    <location>
        <position position="54"/>
    </location>
    <ligand>
        <name>a divalent metal cation</name>
        <dbReference type="ChEBI" id="CHEBI:60240"/>
    </ligand>
</feature>
<dbReference type="GO" id="GO:0046872">
    <property type="term" value="F:metal ion binding"/>
    <property type="evidence" value="ECO:0007669"/>
    <property type="project" value="UniProtKB-KW"/>
</dbReference>
<keyword evidence="11" id="KW-0190">Covalent protein-DNA linkage</keyword>